<keyword evidence="1" id="KW-0732">Signal</keyword>
<keyword evidence="3" id="KW-1185">Reference proteome</keyword>
<evidence type="ECO:0000256" key="1">
    <source>
        <dbReference type="SAM" id="SignalP"/>
    </source>
</evidence>
<evidence type="ECO:0000313" key="2">
    <source>
        <dbReference type="EMBL" id="RFU80670.1"/>
    </source>
</evidence>
<reference evidence="2 3" key="1">
    <citation type="journal article" date="2018" name="PLoS Pathog.">
        <title>Evolution of structural diversity of trichothecenes, a family of toxins produced by plant pathogenic and entomopathogenic fungi.</title>
        <authorList>
            <person name="Proctor R.H."/>
            <person name="McCormick S.P."/>
            <person name="Kim H.S."/>
            <person name="Cardoza R.E."/>
            <person name="Stanley A.M."/>
            <person name="Lindo L."/>
            <person name="Kelly A."/>
            <person name="Brown D.W."/>
            <person name="Lee T."/>
            <person name="Vaughan M.M."/>
            <person name="Alexander N.J."/>
            <person name="Busman M."/>
            <person name="Gutierrez S."/>
        </authorList>
    </citation>
    <scope>NUCLEOTIDE SEQUENCE [LARGE SCALE GENOMIC DNA]</scope>
    <source>
        <strain evidence="2 3">IBT 40837</strain>
    </source>
</reference>
<sequence>MHIIQLLLAASSSAAALSSPLLDQEVITNNQYGGIACVFGAPKKYDQWTISYQEVKPSLQSANHFILDPAWVERHQTVGDADSPAEHSTPDNGEFSCYFFDALIQPEHIVPSSSNEPYKMTHAYNRLCDNEMGI</sequence>
<proteinExistence type="predicted"/>
<gene>
    <name evidence="2" type="ORF">TARUN_1555</name>
</gene>
<evidence type="ECO:0000313" key="3">
    <source>
        <dbReference type="Proteomes" id="UP000266272"/>
    </source>
</evidence>
<protein>
    <submittedName>
        <fullName evidence="2">Uncharacterized protein</fullName>
    </submittedName>
</protein>
<organism evidence="2 3">
    <name type="scientific">Trichoderma arundinaceum</name>
    <dbReference type="NCBI Taxonomy" id="490622"/>
    <lineage>
        <taxon>Eukaryota</taxon>
        <taxon>Fungi</taxon>
        <taxon>Dikarya</taxon>
        <taxon>Ascomycota</taxon>
        <taxon>Pezizomycotina</taxon>
        <taxon>Sordariomycetes</taxon>
        <taxon>Hypocreomycetidae</taxon>
        <taxon>Hypocreales</taxon>
        <taxon>Hypocreaceae</taxon>
        <taxon>Trichoderma</taxon>
    </lineage>
</organism>
<dbReference type="AlphaFoldDB" id="A0A395NX45"/>
<feature type="signal peptide" evidence="1">
    <location>
        <begin position="1"/>
        <end position="16"/>
    </location>
</feature>
<dbReference type="EMBL" id="PXOA01000101">
    <property type="protein sequence ID" value="RFU80670.1"/>
    <property type="molecule type" value="Genomic_DNA"/>
</dbReference>
<accession>A0A395NX45</accession>
<feature type="chain" id="PRO_5017446168" evidence="1">
    <location>
        <begin position="17"/>
        <end position="134"/>
    </location>
</feature>
<name>A0A395NX45_TRIAR</name>
<comment type="caution">
    <text evidence="2">The sequence shown here is derived from an EMBL/GenBank/DDBJ whole genome shotgun (WGS) entry which is preliminary data.</text>
</comment>
<dbReference type="OrthoDB" id="5229184at2759"/>
<dbReference type="Proteomes" id="UP000266272">
    <property type="component" value="Unassembled WGS sequence"/>
</dbReference>